<evidence type="ECO:0000313" key="3">
    <source>
        <dbReference type="Proteomes" id="UP001162156"/>
    </source>
</evidence>
<comment type="caution">
    <text evidence="2">The sequence shown here is derived from an EMBL/GenBank/DDBJ whole genome shotgun (WGS) entry which is preliminary data.</text>
</comment>
<feature type="domain" description="PiggyBac transposable element-derived protein" evidence="1">
    <location>
        <begin position="128"/>
        <end position="209"/>
    </location>
</feature>
<dbReference type="Pfam" id="PF13843">
    <property type="entry name" value="DDE_Tnp_1_7"/>
    <property type="match status" value="1"/>
</dbReference>
<accession>A0AAV8X9Y4</accession>
<dbReference type="PANTHER" id="PTHR47055">
    <property type="entry name" value="DDE_TNP_1_7 DOMAIN-CONTAINING PROTEIN"/>
    <property type="match status" value="1"/>
</dbReference>
<dbReference type="AlphaFoldDB" id="A0AAV8X9Y4"/>
<dbReference type="InterPro" id="IPR052638">
    <property type="entry name" value="PiggyBac_TE-derived"/>
</dbReference>
<evidence type="ECO:0000313" key="2">
    <source>
        <dbReference type="EMBL" id="KAJ8935787.1"/>
    </source>
</evidence>
<dbReference type="Proteomes" id="UP001162156">
    <property type="component" value="Unassembled WGS sequence"/>
</dbReference>
<gene>
    <name evidence="2" type="ORF">NQ314_012637</name>
</gene>
<organism evidence="2 3">
    <name type="scientific">Rhamnusium bicolor</name>
    <dbReference type="NCBI Taxonomy" id="1586634"/>
    <lineage>
        <taxon>Eukaryota</taxon>
        <taxon>Metazoa</taxon>
        <taxon>Ecdysozoa</taxon>
        <taxon>Arthropoda</taxon>
        <taxon>Hexapoda</taxon>
        <taxon>Insecta</taxon>
        <taxon>Pterygota</taxon>
        <taxon>Neoptera</taxon>
        <taxon>Endopterygota</taxon>
        <taxon>Coleoptera</taxon>
        <taxon>Polyphaga</taxon>
        <taxon>Cucujiformia</taxon>
        <taxon>Chrysomeloidea</taxon>
        <taxon>Cerambycidae</taxon>
        <taxon>Lepturinae</taxon>
        <taxon>Rhagiini</taxon>
        <taxon>Rhamnusium</taxon>
    </lineage>
</organism>
<keyword evidence="3" id="KW-1185">Reference proteome</keyword>
<reference evidence="2" key="1">
    <citation type="journal article" date="2023" name="Insect Mol. Biol.">
        <title>Genome sequencing provides insights into the evolution of gene families encoding plant cell wall-degrading enzymes in longhorned beetles.</title>
        <authorList>
            <person name="Shin N.R."/>
            <person name="Okamura Y."/>
            <person name="Kirsch R."/>
            <person name="Pauchet Y."/>
        </authorList>
    </citation>
    <scope>NUCLEOTIDE SEQUENCE</scope>
    <source>
        <strain evidence="2">RBIC_L_NR</strain>
    </source>
</reference>
<name>A0AAV8X9Y4_9CUCU</name>
<sequence length="349" mass="39951">MEDINFERGFSSQEALDMAYFEDIDAIYVEPPKAKVLTDEDSADEDSGDTIDNLSGRQLRARAEVKFFKKGNGTAVPEEPDLPTSSISASISSYLPRSKKDYSWISGDLQAQKRDFPEPDFKQFMDLSPVQLFELVFDDAMITFLIEKSSRYALFKNLPDLRVSNNEMKCFIAILIVSGYAVLPGKKSYWESQGDVNNAIVSGAMRRDRGIDFMDENVSRYRIGIRSKKWWWPIFTWFVDFTVMNAWQIHRKSGGRLTQLEFRREITTCYLQSYGTIHKPVGRPRTSKTSLSLNKISDDVRYDGINHLVVETPDRKRCAGEGCSSSVRTMCHKCNLGLCISCFYIFHTK</sequence>
<dbReference type="GO" id="GO:0043565">
    <property type="term" value="F:sequence-specific DNA binding"/>
    <property type="evidence" value="ECO:0007669"/>
    <property type="project" value="TreeGrafter"/>
</dbReference>
<evidence type="ECO:0000259" key="1">
    <source>
        <dbReference type="Pfam" id="PF13843"/>
    </source>
</evidence>
<dbReference type="InterPro" id="IPR029526">
    <property type="entry name" value="PGBD"/>
</dbReference>
<dbReference type="PANTHER" id="PTHR47055:SF2">
    <property type="entry name" value="PIGGYBAC TRANSPOSABLE ELEMENT-DERIVED PROTEIN 2-RELATED"/>
    <property type="match status" value="1"/>
</dbReference>
<protein>
    <recommendedName>
        <fullName evidence="1">PiggyBac transposable element-derived protein domain-containing protein</fullName>
    </recommendedName>
</protein>
<proteinExistence type="predicted"/>
<dbReference type="EMBL" id="JANEYF010003516">
    <property type="protein sequence ID" value="KAJ8935787.1"/>
    <property type="molecule type" value="Genomic_DNA"/>
</dbReference>